<evidence type="ECO:0000259" key="5">
    <source>
        <dbReference type="PROSITE" id="PS51841"/>
    </source>
</evidence>
<dbReference type="InterPro" id="IPR001322">
    <property type="entry name" value="Lamin_tail_dom"/>
</dbReference>
<protein>
    <submittedName>
        <fullName evidence="6">Nuclease</fullName>
    </submittedName>
</protein>
<sequence>MLRSSALLFLAGVLALVGALNLGERQVGWDPALAAAGAPGSGNGPDDLVRAGVVEVIDGDTFVVAFAGTPSARARLVGVDAPESVHPTRGVEPYGLAAAAFLADLLRPGIELRLEFDVEVADQNGRLLVYAYLPDGRMVNEVLLEAGYAQIYTFPPNVRYVERFRAAQRAGREQGRGLWAIPAEGDGEGPGPRVVIASVDLEAEQVEIWNGTARALEMTGWRLISVQGGQEYEFPEGFVLGPGEAVVVTSGSAFQHQPPATLGWTRRSVWANRGDPAELVDPSGRVEAAFP</sequence>
<dbReference type="Proteomes" id="UP000065807">
    <property type="component" value="Chromosome"/>
</dbReference>
<dbReference type="Gene3D" id="2.40.50.90">
    <property type="match status" value="1"/>
</dbReference>
<evidence type="ECO:0000256" key="3">
    <source>
        <dbReference type="ARBA" id="ARBA00022801"/>
    </source>
</evidence>
<organism evidence="6 7">
    <name type="scientific">Limnochorda pilosa</name>
    <dbReference type="NCBI Taxonomy" id="1555112"/>
    <lineage>
        <taxon>Bacteria</taxon>
        <taxon>Bacillati</taxon>
        <taxon>Bacillota</taxon>
        <taxon>Limnochordia</taxon>
        <taxon>Limnochordales</taxon>
        <taxon>Limnochordaceae</taxon>
        <taxon>Limnochorda</taxon>
    </lineage>
</organism>
<dbReference type="AlphaFoldDB" id="A0A0K2SMG2"/>
<dbReference type="SUPFAM" id="SSF50199">
    <property type="entry name" value="Staphylococcal nuclease"/>
    <property type="match status" value="1"/>
</dbReference>
<name>A0A0K2SMG2_LIMPI</name>
<dbReference type="GO" id="GO:0016787">
    <property type="term" value="F:hydrolase activity"/>
    <property type="evidence" value="ECO:0007669"/>
    <property type="project" value="UniProtKB-KW"/>
</dbReference>
<evidence type="ECO:0000259" key="4">
    <source>
        <dbReference type="PROSITE" id="PS50830"/>
    </source>
</evidence>
<dbReference type="PANTHER" id="PTHR12302:SF3">
    <property type="entry name" value="SERINE_THREONINE-PROTEIN KINASE 31"/>
    <property type="match status" value="1"/>
</dbReference>
<dbReference type="Pfam" id="PF00565">
    <property type="entry name" value="SNase"/>
    <property type="match status" value="1"/>
</dbReference>
<keyword evidence="1" id="KW-0540">Nuclease</keyword>
<evidence type="ECO:0000313" key="7">
    <source>
        <dbReference type="Proteomes" id="UP000065807"/>
    </source>
</evidence>
<evidence type="ECO:0000256" key="2">
    <source>
        <dbReference type="ARBA" id="ARBA00022759"/>
    </source>
</evidence>
<dbReference type="InterPro" id="IPR036415">
    <property type="entry name" value="Lamin_tail_dom_sf"/>
</dbReference>
<reference evidence="7" key="2">
    <citation type="journal article" date="2016" name="Int. J. Syst. Evol. Microbiol.">
        <title>Complete genome sequence and cell structure of Limnochorda pilosa, a Gram-negative spore-former within the phylum Firmicutes.</title>
        <authorList>
            <person name="Watanabe M."/>
            <person name="Kojima H."/>
            <person name="Fukui M."/>
        </authorList>
    </citation>
    <scope>NUCLEOTIDE SEQUENCE [LARGE SCALE GENOMIC DNA]</scope>
    <source>
        <strain evidence="7">HC45</strain>
    </source>
</reference>
<evidence type="ECO:0000313" key="6">
    <source>
        <dbReference type="EMBL" id="BAS28019.1"/>
    </source>
</evidence>
<keyword evidence="7" id="KW-1185">Reference proteome</keyword>
<feature type="domain" description="TNase-like" evidence="4">
    <location>
        <begin position="47"/>
        <end position="181"/>
    </location>
</feature>
<keyword evidence="3" id="KW-0378">Hydrolase</keyword>
<dbReference type="SUPFAM" id="SSF74853">
    <property type="entry name" value="Lamin A/C globular tail domain"/>
    <property type="match status" value="1"/>
</dbReference>
<dbReference type="PROSITE" id="PS51841">
    <property type="entry name" value="LTD"/>
    <property type="match status" value="1"/>
</dbReference>
<dbReference type="SMART" id="SM00318">
    <property type="entry name" value="SNc"/>
    <property type="match status" value="1"/>
</dbReference>
<dbReference type="GO" id="GO:0004519">
    <property type="term" value="F:endonuclease activity"/>
    <property type="evidence" value="ECO:0007669"/>
    <property type="project" value="UniProtKB-KW"/>
</dbReference>
<dbReference type="EMBL" id="AP014924">
    <property type="protein sequence ID" value="BAS28019.1"/>
    <property type="molecule type" value="Genomic_DNA"/>
</dbReference>
<dbReference type="STRING" id="1555112.LIP_2178"/>
<dbReference type="PROSITE" id="PS50830">
    <property type="entry name" value="TNASE_3"/>
    <property type="match status" value="1"/>
</dbReference>
<keyword evidence="2" id="KW-0255">Endonuclease</keyword>
<proteinExistence type="predicted"/>
<feature type="domain" description="LTD" evidence="5">
    <location>
        <begin position="175"/>
        <end position="291"/>
    </location>
</feature>
<reference evidence="7" key="1">
    <citation type="submission" date="2015-07" db="EMBL/GenBank/DDBJ databases">
        <title>Complete genome sequence and phylogenetic analysis of Limnochorda pilosa.</title>
        <authorList>
            <person name="Watanabe M."/>
            <person name="Kojima H."/>
            <person name="Fukui M."/>
        </authorList>
    </citation>
    <scope>NUCLEOTIDE SEQUENCE [LARGE SCALE GENOMIC DNA]</scope>
    <source>
        <strain evidence="7">HC45</strain>
    </source>
</reference>
<evidence type="ECO:0000256" key="1">
    <source>
        <dbReference type="ARBA" id="ARBA00022722"/>
    </source>
</evidence>
<dbReference type="InterPro" id="IPR035437">
    <property type="entry name" value="SNase_OB-fold_sf"/>
</dbReference>
<dbReference type="InterPro" id="IPR016071">
    <property type="entry name" value="Staphylococal_nuclease_OB-fold"/>
</dbReference>
<dbReference type="PANTHER" id="PTHR12302">
    <property type="entry name" value="EBNA2 BINDING PROTEIN P100"/>
    <property type="match status" value="1"/>
</dbReference>
<gene>
    <name evidence="6" type="ORF">LIP_2178</name>
</gene>
<dbReference type="Pfam" id="PF00932">
    <property type="entry name" value="LTD"/>
    <property type="match status" value="1"/>
</dbReference>
<dbReference type="Gene3D" id="2.60.40.1260">
    <property type="entry name" value="Lamin Tail domain"/>
    <property type="match status" value="1"/>
</dbReference>
<accession>A0A0K2SMG2</accession>
<dbReference type="KEGG" id="lpil:LIP_2178"/>